<organism evidence="2 3">
    <name type="scientific">Rhodococcus phage ReqiPepy6</name>
    <dbReference type="NCBI Taxonomy" id="691965"/>
    <lineage>
        <taxon>Viruses</taxon>
        <taxon>Duplodnaviria</taxon>
        <taxon>Heunggongvirae</taxon>
        <taxon>Uroviricota</taxon>
        <taxon>Caudoviricetes</taxon>
        <taxon>Pepyhexavirus</taxon>
        <taxon>Pepyhexavirus pepy6</taxon>
    </lineage>
</organism>
<dbReference type="GeneID" id="18565642"/>
<evidence type="ECO:0000313" key="3">
    <source>
        <dbReference type="Proteomes" id="UP000002347"/>
    </source>
</evidence>
<feature type="transmembrane region" description="Helical" evidence="1">
    <location>
        <begin position="17"/>
        <end position="36"/>
    </location>
</feature>
<proteinExistence type="predicted"/>
<dbReference type="RefSeq" id="YP_009017679.1">
    <property type="nucleotide sequence ID" value="NC_023735.1"/>
</dbReference>
<protein>
    <submittedName>
        <fullName evidence="2">Gp065</fullName>
    </submittedName>
</protein>
<keyword evidence="1" id="KW-0812">Transmembrane</keyword>
<accession>D4P7H6</accession>
<keyword evidence="1" id="KW-1133">Transmembrane helix</keyword>
<keyword evidence="3" id="KW-1185">Reference proteome</keyword>
<name>D4P7H6_9CAUD</name>
<dbReference type="EMBL" id="GU580941">
    <property type="protein sequence ID" value="ADD80956.1"/>
    <property type="molecule type" value="Genomic_DNA"/>
</dbReference>
<dbReference type="KEGG" id="vg:18565642"/>
<gene>
    <name evidence="2" type="ORF">Pepy6gene065</name>
</gene>
<keyword evidence="1" id="KW-0472">Membrane</keyword>
<evidence type="ECO:0000256" key="1">
    <source>
        <dbReference type="SAM" id="Phobius"/>
    </source>
</evidence>
<dbReference type="SUPFAM" id="SSF64496">
    <property type="entry name" value="DNA-binding domain of intron-encoded endonucleases"/>
    <property type="match status" value="1"/>
</dbReference>
<reference evidence="2 3" key="1">
    <citation type="journal article" date="2011" name="Appl. Environ. Microbiol.">
        <title>Genomic and functional analyses of Rhodococcus equi phages ReqiPepy6, ReqiPoco6, ReqiPine5, and ReqiDocB7.</title>
        <authorList>
            <person name="Summer E.J."/>
            <person name="Liu M."/>
            <person name="Gill J.J."/>
            <person name="Grant M."/>
            <person name="Chan-Cortes T.N."/>
            <person name="Ferguson L."/>
            <person name="Janes C."/>
            <person name="Lange K."/>
            <person name="Bertoli M."/>
            <person name="Moore C."/>
            <person name="Orchard R.C."/>
            <person name="Cohen N."/>
            <person name="Young R."/>
        </authorList>
    </citation>
    <scope>NUCLEOTIDE SEQUENCE [LARGE SCALE GENOMIC DNA]</scope>
</reference>
<evidence type="ECO:0000313" key="2">
    <source>
        <dbReference type="EMBL" id="ADD80956.1"/>
    </source>
</evidence>
<dbReference type="Proteomes" id="UP000002347">
    <property type="component" value="Segment"/>
</dbReference>
<sequence length="128" mass="13524">MPTIDQVKTHLRENKKVYIVGGACLAVGVLAGTTLLTKESPEIVVNPKIQQIMSWKPTATLKVHIEALGDPGNIIQDVTTGTVYASQGQAARALGVNPARISEHLSGKIPNVQGHSFKFLGKADSIAG</sequence>